<evidence type="ECO:0000313" key="9">
    <source>
        <dbReference type="Proteomes" id="UP000004931"/>
    </source>
</evidence>
<dbReference type="HAMAP" id="MF_01114">
    <property type="entry name" value="RecX"/>
    <property type="match status" value="1"/>
</dbReference>
<dbReference type="Pfam" id="PF21981">
    <property type="entry name" value="RecX_HTH3"/>
    <property type="match status" value="1"/>
</dbReference>
<evidence type="ECO:0000259" key="6">
    <source>
        <dbReference type="Pfam" id="PF02631"/>
    </source>
</evidence>
<proteinExistence type="inferred from homology"/>
<organism evidence="8 9">
    <name type="scientific">marine gamma proteobacterium HTCC2143</name>
    <dbReference type="NCBI Taxonomy" id="247633"/>
    <lineage>
        <taxon>Bacteria</taxon>
        <taxon>Pseudomonadati</taxon>
        <taxon>Pseudomonadota</taxon>
        <taxon>Gammaproteobacteria</taxon>
        <taxon>Cellvibrionales</taxon>
        <taxon>Spongiibacteraceae</taxon>
        <taxon>BD1-7 clade</taxon>
    </lineage>
</organism>
<sequence>MKIALNIRRAAMDLLARREHACHELASKLSRKFSPFIESDDCPLSSDQFHDLIVEQIQRLTEENLQSDERFVESFINGRKTQGKGPLRIRQELEQRRVSSELIEAYLDESDEQWQELARQVYQRKYGSADAVAYQEKSKRLRFMQYRGFSLGIIFSLINE</sequence>
<protein>
    <recommendedName>
        <fullName evidence="3 5">Regulatory protein RecX</fullName>
    </recommendedName>
</protein>
<accession>A0YD75</accession>
<reference evidence="8 9" key="1">
    <citation type="journal article" date="2010" name="J. Bacteriol.">
        <title>Genome sequence of the oligotrophic marine Gammaproteobacterium HTCC2143, isolated from the Oregon Coast.</title>
        <authorList>
            <person name="Oh H.M."/>
            <person name="Kang I."/>
            <person name="Ferriera S."/>
            <person name="Giovannoni S.J."/>
            <person name="Cho J.C."/>
        </authorList>
    </citation>
    <scope>NUCLEOTIDE SEQUENCE [LARGE SCALE GENOMIC DNA]</scope>
    <source>
        <strain evidence="8 9">HTCC2143</strain>
    </source>
</reference>
<dbReference type="EMBL" id="AAVT01000004">
    <property type="protein sequence ID" value="EAW31178.1"/>
    <property type="molecule type" value="Genomic_DNA"/>
</dbReference>
<evidence type="ECO:0000256" key="1">
    <source>
        <dbReference type="ARBA" id="ARBA00004496"/>
    </source>
</evidence>
<comment type="caution">
    <text evidence="8">The sequence shown here is derived from an EMBL/GenBank/DDBJ whole genome shotgun (WGS) entry which is preliminary data.</text>
</comment>
<dbReference type="STRING" id="247633.GP2143_03618"/>
<comment type="function">
    <text evidence="5">Modulates RecA activity.</text>
</comment>
<evidence type="ECO:0000259" key="7">
    <source>
        <dbReference type="Pfam" id="PF21981"/>
    </source>
</evidence>
<comment type="similarity">
    <text evidence="2 5">Belongs to the RecX family.</text>
</comment>
<name>A0YD75_9GAMM</name>
<feature type="domain" description="RecX second three-helical" evidence="6">
    <location>
        <begin position="67"/>
        <end position="107"/>
    </location>
</feature>
<dbReference type="PANTHER" id="PTHR33602">
    <property type="entry name" value="REGULATORY PROTEIN RECX FAMILY PROTEIN"/>
    <property type="match status" value="1"/>
</dbReference>
<evidence type="ECO:0000256" key="4">
    <source>
        <dbReference type="ARBA" id="ARBA00022490"/>
    </source>
</evidence>
<feature type="domain" description="RecX third three-helical" evidence="7">
    <location>
        <begin position="111"/>
        <end position="156"/>
    </location>
</feature>
<evidence type="ECO:0000256" key="2">
    <source>
        <dbReference type="ARBA" id="ARBA00009695"/>
    </source>
</evidence>
<keyword evidence="9" id="KW-1185">Reference proteome</keyword>
<dbReference type="InterPro" id="IPR053924">
    <property type="entry name" value="RecX_HTH_2nd"/>
</dbReference>
<keyword evidence="4 5" id="KW-0963">Cytoplasm</keyword>
<dbReference type="OrthoDB" id="7066780at2"/>
<evidence type="ECO:0000313" key="8">
    <source>
        <dbReference type="EMBL" id="EAW31178.1"/>
    </source>
</evidence>
<gene>
    <name evidence="5" type="primary">recX</name>
    <name evidence="8" type="ORF">GP2143_03618</name>
</gene>
<dbReference type="eggNOG" id="COG2137">
    <property type="taxonomic scope" value="Bacteria"/>
</dbReference>
<dbReference type="PANTHER" id="PTHR33602:SF1">
    <property type="entry name" value="REGULATORY PROTEIN RECX FAMILY PROTEIN"/>
    <property type="match status" value="1"/>
</dbReference>
<dbReference type="GO" id="GO:0006282">
    <property type="term" value="P:regulation of DNA repair"/>
    <property type="evidence" value="ECO:0007669"/>
    <property type="project" value="UniProtKB-UniRule"/>
</dbReference>
<dbReference type="Gene3D" id="1.10.10.10">
    <property type="entry name" value="Winged helix-like DNA-binding domain superfamily/Winged helix DNA-binding domain"/>
    <property type="match status" value="3"/>
</dbReference>
<evidence type="ECO:0000256" key="3">
    <source>
        <dbReference type="ARBA" id="ARBA00018111"/>
    </source>
</evidence>
<dbReference type="Proteomes" id="UP000004931">
    <property type="component" value="Unassembled WGS sequence"/>
</dbReference>
<comment type="subcellular location">
    <subcellularLocation>
        <location evidence="1 5">Cytoplasm</location>
    </subcellularLocation>
</comment>
<dbReference type="Pfam" id="PF02631">
    <property type="entry name" value="RecX_HTH2"/>
    <property type="match status" value="1"/>
</dbReference>
<dbReference type="AlphaFoldDB" id="A0YD75"/>
<dbReference type="InterPro" id="IPR003783">
    <property type="entry name" value="Regulatory_RecX"/>
</dbReference>
<dbReference type="InterPro" id="IPR053925">
    <property type="entry name" value="RecX_HTH_3rd"/>
</dbReference>
<dbReference type="InterPro" id="IPR036388">
    <property type="entry name" value="WH-like_DNA-bd_sf"/>
</dbReference>
<dbReference type="GO" id="GO:0005737">
    <property type="term" value="C:cytoplasm"/>
    <property type="evidence" value="ECO:0007669"/>
    <property type="project" value="UniProtKB-SubCell"/>
</dbReference>
<evidence type="ECO:0000256" key="5">
    <source>
        <dbReference type="HAMAP-Rule" id="MF_01114"/>
    </source>
</evidence>